<sequence length="99" mass="10716">MPKATQTLSFIDDDQTIKSLSIVVNNDYSVSVDWVDDKGNATEPPPPPKETLGDKAERLIDGLTGGKLKKCGGCARRKAMLDKLGVLNEQVTDTARNVD</sequence>
<proteinExistence type="predicted"/>
<protein>
    <submittedName>
        <fullName evidence="1">Uncharacterized protein</fullName>
    </submittedName>
</protein>
<evidence type="ECO:0000313" key="1">
    <source>
        <dbReference type="EMBL" id="ASE99886.1"/>
    </source>
</evidence>
<dbReference type="EMBL" id="KY052801">
    <property type="protein sequence ID" value="ASE99886.1"/>
    <property type="molecule type" value="Genomic_DNA"/>
</dbReference>
<reference evidence="1" key="2">
    <citation type="journal article" date="2017" name="Nat. Commun.">
        <title>Single-virus genomics reveals hidden cosmopolitan and abundant viruses.</title>
        <authorList>
            <person name="Martinez-Hernandez F."/>
            <person name="Fornas O."/>
            <person name="Lluesma Gomez M."/>
            <person name="Bolduc B."/>
            <person name="de la Cruz Pena M.J."/>
            <person name="Martinez J.M."/>
            <person name="Anton J."/>
            <person name="Gasol J.M."/>
            <person name="Rosselli R."/>
            <person name="Rodriguez-Valera F."/>
            <person name="Sullivan M.B."/>
            <person name="Acinas S.G."/>
            <person name="Martinez-Garcia M."/>
        </authorList>
    </citation>
    <scope>NUCLEOTIDE SEQUENCE</scope>
</reference>
<organism evidence="1">
    <name type="scientific">uncultured virus</name>
    <dbReference type="NCBI Taxonomy" id="340016"/>
    <lineage>
        <taxon>Viruses</taxon>
        <taxon>environmental samples</taxon>
    </lineage>
</organism>
<accession>A0A218MKS8</accession>
<reference evidence="1" key="1">
    <citation type="submission" date="2016-10" db="EMBL/GenBank/DDBJ databases">
        <authorList>
            <person name="Varghese N."/>
        </authorList>
    </citation>
    <scope>NUCLEOTIDE SEQUENCE</scope>
</reference>
<name>A0A218MKS8_9VIRU</name>